<dbReference type="SUPFAM" id="SSF57884">
    <property type="entry name" value="Ada DNA repair protein, N-terminal domain (N-Ada 10)"/>
    <property type="match status" value="1"/>
</dbReference>
<keyword evidence="1" id="KW-0010">Activator</keyword>
<dbReference type="InterPro" id="IPR004026">
    <property type="entry name" value="Ada_DNA_repair_Zn-bd"/>
</dbReference>
<dbReference type="GO" id="GO:0003677">
    <property type="term" value="F:DNA binding"/>
    <property type="evidence" value="ECO:0007669"/>
    <property type="project" value="InterPro"/>
</dbReference>
<dbReference type="GO" id="GO:0006355">
    <property type="term" value="P:regulation of DNA-templated transcription"/>
    <property type="evidence" value="ECO:0007669"/>
    <property type="project" value="InterPro"/>
</dbReference>
<proteinExistence type="predicted"/>
<dbReference type="Proteomes" id="UP000286246">
    <property type="component" value="Unassembled WGS sequence"/>
</dbReference>
<dbReference type="Gene3D" id="3.40.10.10">
    <property type="entry name" value="DNA Methylphosphotriester Repair Domain"/>
    <property type="match status" value="1"/>
</dbReference>
<dbReference type="AlphaFoldDB" id="A0A420BET4"/>
<dbReference type="GO" id="GO:0008168">
    <property type="term" value="F:methyltransferase activity"/>
    <property type="evidence" value="ECO:0007669"/>
    <property type="project" value="InterPro"/>
</dbReference>
<dbReference type="GO" id="GO:0008270">
    <property type="term" value="F:zinc ion binding"/>
    <property type="evidence" value="ECO:0007669"/>
    <property type="project" value="InterPro"/>
</dbReference>
<dbReference type="GO" id="GO:0006281">
    <property type="term" value="P:DNA repair"/>
    <property type="evidence" value="ECO:0007669"/>
    <property type="project" value="InterPro"/>
</dbReference>
<dbReference type="OrthoDB" id="894286at2"/>
<evidence type="ECO:0000313" key="4">
    <source>
        <dbReference type="Proteomes" id="UP000286246"/>
    </source>
</evidence>
<evidence type="ECO:0000259" key="2">
    <source>
        <dbReference type="Pfam" id="PF02805"/>
    </source>
</evidence>
<accession>A0A420BET4</accession>
<sequence length="92" mass="10586">MVRHIDLGGTAADRTRSLSSFIRKGEITLGGYKKAKIYGRLNCATGKRMKVEHRVFFRDEADAVSHGYRPCGHCMREKYKEWKTKQQGLEHS</sequence>
<evidence type="ECO:0000256" key="1">
    <source>
        <dbReference type="ARBA" id="ARBA00023159"/>
    </source>
</evidence>
<gene>
    <name evidence="3" type="ORF">DFQ12_0041</name>
</gene>
<evidence type="ECO:0000313" key="3">
    <source>
        <dbReference type="EMBL" id="RKE55212.1"/>
    </source>
</evidence>
<keyword evidence="4" id="KW-1185">Reference proteome</keyword>
<name>A0A420BET4_SPHD1</name>
<comment type="caution">
    <text evidence="3">The sequence shown here is derived from an EMBL/GenBank/DDBJ whole genome shotgun (WGS) entry which is preliminary data.</text>
</comment>
<reference evidence="3 4" key="1">
    <citation type="submission" date="2018-09" db="EMBL/GenBank/DDBJ databases">
        <title>Genomic Encyclopedia of Type Strains, Phase III (KMG-III): the genomes of soil and plant-associated and newly described type strains.</title>
        <authorList>
            <person name="Whitman W."/>
        </authorList>
    </citation>
    <scope>NUCLEOTIDE SEQUENCE [LARGE SCALE GENOMIC DNA]</scope>
    <source>
        <strain evidence="3 4">CECT 7938</strain>
    </source>
</reference>
<dbReference type="EMBL" id="RAPY01000001">
    <property type="protein sequence ID" value="RKE55212.1"/>
    <property type="molecule type" value="Genomic_DNA"/>
</dbReference>
<feature type="domain" description="Ada DNA repair metal-binding" evidence="2">
    <location>
        <begin position="31"/>
        <end position="75"/>
    </location>
</feature>
<dbReference type="Pfam" id="PF02805">
    <property type="entry name" value="Ada_Zn_binding"/>
    <property type="match status" value="1"/>
</dbReference>
<dbReference type="RefSeq" id="WP_120257025.1">
    <property type="nucleotide sequence ID" value="NZ_RAPY01000001.1"/>
</dbReference>
<protein>
    <submittedName>
        <fullName evidence="3">Metal binding Ada-like protein</fullName>
    </submittedName>
</protein>
<dbReference type="InterPro" id="IPR035451">
    <property type="entry name" value="Ada-like_dom_sf"/>
</dbReference>
<organism evidence="3 4">
    <name type="scientific">Sphingobacterium detergens</name>
    <dbReference type="NCBI Taxonomy" id="1145106"/>
    <lineage>
        <taxon>Bacteria</taxon>
        <taxon>Pseudomonadati</taxon>
        <taxon>Bacteroidota</taxon>
        <taxon>Sphingobacteriia</taxon>
        <taxon>Sphingobacteriales</taxon>
        <taxon>Sphingobacteriaceae</taxon>
        <taxon>Sphingobacterium</taxon>
    </lineage>
</organism>